<dbReference type="EMBL" id="CP054614">
    <property type="protein sequence ID" value="QKS58611.1"/>
    <property type="molecule type" value="Genomic_DNA"/>
</dbReference>
<dbReference type="Proteomes" id="UP000509327">
    <property type="component" value="Chromosome"/>
</dbReference>
<evidence type="ECO:0000313" key="1">
    <source>
        <dbReference type="EMBL" id="QKS58611.1"/>
    </source>
</evidence>
<protein>
    <submittedName>
        <fullName evidence="1">Uncharacterized protein</fullName>
    </submittedName>
</protein>
<organism evidence="1 2">
    <name type="scientific">Paenibacillus barcinonensis</name>
    <dbReference type="NCBI Taxonomy" id="198119"/>
    <lineage>
        <taxon>Bacteria</taxon>
        <taxon>Bacillati</taxon>
        <taxon>Bacillota</taxon>
        <taxon>Bacilli</taxon>
        <taxon>Bacillales</taxon>
        <taxon>Paenibacillaceae</taxon>
        <taxon>Paenibacillus</taxon>
    </lineage>
</organism>
<name>A0ABX6Q9H2_PAEBA</name>
<dbReference type="RefSeq" id="WP_110898301.1">
    <property type="nucleotide sequence ID" value="NZ_CP054614.1"/>
</dbReference>
<evidence type="ECO:0000313" key="2">
    <source>
        <dbReference type="Proteomes" id="UP000509327"/>
    </source>
</evidence>
<reference evidence="1 2" key="1">
    <citation type="submission" date="2020-06" db="EMBL/GenBank/DDBJ databases">
        <title>Complete genome of Paenibacillus barcinonensis KACC11450.</title>
        <authorList>
            <person name="Kim M."/>
            <person name="Park Y.-J."/>
            <person name="Shin J.-H."/>
        </authorList>
    </citation>
    <scope>NUCLEOTIDE SEQUENCE [LARGE SCALE GENOMIC DNA]</scope>
    <source>
        <strain evidence="1 2">KACC11450</strain>
    </source>
</reference>
<keyword evidence="2" id="KW-1185">Reference proteome</keyword>
<accession>A0ABX6Q9H2</accession>
<gene>
    <name evidence="1" type="ORF">HUB98_21875</name>
</gene>
<proteinExistence type="predicted"/>
<sequence length="325" mass="37518">MSSIAWITISQSDSTFNESFLNTRFINESEAHKEKNKNKVAMNTSSISMDVTINPESAVRNHYEGTKYPYFILNSNEDILSGIFSLQVNKDTDLKIISLKGNELAPIRLPGDKEWFSNLKYTETGDNMLKIPFEIDISINNSEDILLIPIINDNFFYSGEHSGVIRLVTIDNVKLNKAMIDEQTISDVDIETFHPRPSIKLTDINGNRINEVIREDKLYLSKNWSHLELANIMYDTIVDILWIDEEGKTEIIAENVQLNKNENFKLEIKKRYLDIMKENTKRQFFVVINNRNQKVLADSEAFNQNKKPTLTTFQLIKEILPTITD</sequence>